<comment type="caution">
    <text evidence="1">The sequence shown here is derived from an EMBL/GenBank/DDBJ whole genome shotgun (WGS) entry which is preliminary data.</text>
</comment>
<dbReference type="AlphaFoldDB" id="A0A1A9RS09"/>
<gene>
    <name evidence="1" type="ORF">A7P90_00200</name>
</gene>
<dbReference type="STRING" id="539.A7P85_06130"/>
<evidence type="ECO:0000313" key="2">
    <source>
        <dbReference type="Proteomes" id="UP000077589"/>
    </source>
</evidence>
<dbReference type="EMBL" id="LXSG01000003">
    <property type="protein sequence ID" value="OAM24563.1"/>
    <property type="molecule type" value="Genomic_DNA"/>
</dbReference>
<dbReference type="Proteomes" id="UP000077589">
    <property type="component" value="Unassembled WGS sequence"/>
</dbReference>
<protein>
    <recommendedName>
        <fullName evidence="3">Transcription factor zinc-finger domain-containing protein</fullName>
    </recommendedName>
</protein>
<dbReference type="OrthoDB" id="6928021at2"/>
<accession>A0A1A9RS09</accession>
<organism evidence="1 2">
    <name type="scientific">Eikenella corrodens</name>
    <dbReference type="NCBI Taxonomy" id="539"/>
    <lineage>
        <taxon>Bacteria</taxon>
        <taxon>Pseudomonadati</taxon>
        <taxon>Pseudomonadota</taxon>
        <taxon>Betaproteobacteria</taxon>
        <taxon>Neisseriales</taxon>
        <taxon>Neisseriaceae</taxon>
        <taxon>Eikenella</taxon>
    </lineage>
</organism>
<sequence>MNQAFKIRCPLPHCTGWVTQLDPEDGSLFMCDDCGQVWETKAELDAAIAEIIARFPYRAAVYRQTAEGFAAVPEAEEPADYETQVNQEPWA</sequence>
<evidence type="ECO:0008006" key="3">
    <source>
        <dbReference type="Google" id="ProtNLM"/>
    </source>
</evidence>
<dbReference type="RefSeq" id="WP_049258681.1">
    <property type="nucleotide sequence ID" value="NZ_JVFA01000067.1"/>
</dbReference>
<reference evidence="2" key="1">
    <citation type="submission" date="2016-05" db="EMBL/GenBank/DDBJ databases">
        <title>Draft genome of Corynebacterium afermentans subsp. afermentans LCDC 88199T.</title>
        <authorList>
            <person name="Bernier A.-M."/>
            <person name="Bernard K."/>
        </authorList>
    </citation>
    <scope>NUCLEOTIDE SEQUENCE [LARGE SCALE GENOMIC DNA]</scope>
    <source>
        <strain evidence="2">NML04-0072</strain>
    </source>
</reference>
<evidence type="ECO:0000313" key="1">
    <source>
        <dbReference type="EMBL" id="OAM24563.1"/>
    </source>
</evidence>
<name>A0A1A9RS09_EIKCO</name>
<proteinExistence type="predicted"/>